<feature type="non-terminal residue" evidence="2">
    <location>
        <position position="1"/>
    </location>
</feature>
<protein>
    <recommendedName>
        <fullName evidence="1">Helicase associated domain-containing protein</fullName>
    </recommendedName>
</protein>
<dbReference type="Pfam" id="PF04408">
    <property type="entry name" value="WHD_HA2"/>
    <property type="match status" value="1"/>
</dbReference>
<dbReference type="Proteomes" id="UP000663823">
    <property type="component" value="Unassembled WGS sequence"/>
</dbReference>
<evidence type="ECO:0000313" key="2">
    <source>
        <dbReference type="EMBL" id="CAF4096200.1"/>
    </source>
</evidence>
<comment type="caution">
    <text evidence="2">The sequence shown here is derived from an EMBL/GenBank/DDBJ whole genome shotgun (WGS) entry which is preliminary data.</text>
</comment>
<evidence type="ECO:0000313" key="3">
    <source>
        <dbReference type="Proteomes" id="UP000663823"/>
    </source>
</evidence>
<proteinExistence type="predicted"/>
<gene>
    <name evidence="2" type="ORF">OTI717_LOCUS33926</name>
</gene>
<accession>A0A819UYA6</accession>
<dbReference type="EMBL" id="CAJOAX010011577">
    <property type="protein sequence ID" value="CAF4096200.1"/>
    <property type="molecule type" value="Genomic_DNA"/>
</dbReference>
<dbReference type="AlphaFoldDB" id="A0A819UYA6"/>
<dbReference type="InterPro" id="IPR048333">
    <property type="entry name" value="HA2_WH"/>
</dbReference>
<organism evidence="2 3">
    <name type="scientific">Rotaria sordida</name>
    <dbReference type="NCBI Taxonomy" id="392033"/>
    <lineage>
        <taxon>Eukaryota</taxon>
        <taxon>Metazoa</taxon>
        <taxon>Spiralia</taxon>
        <taxon>Gnathifera</taxon>
        <taxon>Rotifera</taxon>
        <taxon>Eurotatoria</taxon>
        <taxon>Bdelloidea</taxon>
        <taxon>Philodinida</taxon>
        <taxon>Philodinidae</taxon>
        <taxon>Rotaria</taxon>
    </lineage>
</organism>
<dbReference type="Gene3D" id="1.20.120.1080">
    <property type="match status" value="1"/>
</dbReference>
<reference evidence="2" key="1">
    <citation type="submission" date="2021-02" db="EMBL/GenBank/DDBJ databases">
        <authorList>
            <person name="Nowell W R."/>
        </authorList>
    </citation>
    <scope>NUCLEOTIDE SEQUENCE</scope>
</reference>
<name>A0A819UYA6_9BILA</name>
<evidence type="ECO:0000259" key="1">
    <source>
        <dbReference type="Pfam" id="PF04408"/>
    </source>
</evidence>
<feature type="domain" description="Helicase associated" evidence="1">
    <location>
        <begin position="4"/>
        <end position="27"/>
    </location>
</feature>
<sequence>EQFYALDALNHKIGLTNLGYHIAKFPLDKILSKANLAVIYQ</sequence>